<dbReference type="AlphaFoldDB" id="A0AAV7KYV7"/>
<accession>A0AAV7KYV7</accession>
<feature type="region of interest" description="Disordered" evidence="1">
    <location>
        <begin position="1"/>
        <end position="34"/>
    </location>
</feature>
<keyword evidence="3" id="KW-1185">Reference proteome</keyword>
<evidence type="ECO:0000313" key="2">
    <source>
        <dbReference type="EMBL" id="KAJ1084450.1"/>
    </source>
</evidence>
<sequence length="113" mass="12357">MNGHGSERGCGSAHRLRCPGPTRRRNSGPGFTSREHWLVTSWGSGEPLLAHAPRTPQEDRGACPAPATNPRLSPAPDTLLVSTHPETPNDDPPAHLLSPARDRWWMGVELFPR</sequence>
<gene>
    <name evidence="2" type="ORF">NDU88_004597</name>
</gene>
<protein>
    <submittedName>
        <fullName evidence="2">Uncharacterized protein</fullName>
    </submittedName>
</protein>
<evidence type="ECO:0000256" key="1">
    <source>
        <dbReference type="SAM" id="MobiDB-lite"/>
    </source>
</evidence>
<proteinExistence type="predicted"/>
<reference evidence="2" key="1">
    <citation type="journal article" date="2022" name="bioRxiv">
        <title>Sequencing and chromosome-scale assembly of the giantPleurodeles waltlgenome.</title>
        <authorList>
            <person name="Brown T."/>
            <person name="Elewa A."/>
            <person name="Iarovenko S."/>
            <person name="Subramanian E."/>
            <person name="Araus A.J."/>
            <person name="Petzold A."/>
            <person name="Susuki M."/>
            <person name="Suzuki K.-i.T."/>
            <person name="Hayashi T."/>
            <person name="Toyoda A."/>
            <person name="Oliveira C."/>
            <person name="Osipova E."/>
            <person name="Leigh N.D."/>
            <person name="Simon A."/>
            <person name="Yun M.H."/>
        </authorList>
    </citation>
    <scope>NUCLEOTIDE SEQUENCE</scope>
    <source>
        <strain evidence="2">20211129_DDA</strain>
        <tissue evidence="2">Liver</tissue>
    </source>
</reference>
<feature type="compositionally biased region" description="Basic residues" evidence="1">
    <location>
        <begin position="14"/>
        <end position="26"/>
    </location>
</feature>
<evidence type="ECO:0000313" key="3">
    <source>
        <dbReference type="Proteomes" id="UP001066276"/>
    </source>
</evidence>
<name>A0AAV7KYV7_PLEWA</name>
<dbReference type="EMBL" id="JANPWB010000016">
    <property type="protein sequence ID" value="KAJ1084450.1"/>
    <property type="molecule type" value="Genomic_DNA"/>
</dbReference>
<comment type="caution">
    <text evidence="2">The sequence shown here is derived from an EMBL/GenBank/DDBJ whole genome shotgun (WGS) entry which is preliminary data.</text>
</comment>
<dbReference type="Proteomes" id="UP001066276">
    <property type="component" value="Chromosome 12"/>
</dbReference>
<feature type="region of interest" description="Disordered" evidence="1">
    <location>
        <begin position="46"/>
        <end position="98"/>
    </location>
</feature>
<organism evidence="2 3">
    <name type="scientific">Pleurodeles waltl</name>
    <name type="common">Iberian ribbed newt</name>
    <dbReference type="NCBI Taxonomy" id="8319"/>
    <lineage>
        <taxon>Eukaryota</taxon>
        <taxon>Metazoa</taxon>
        <taxon>Chordata</taxon>
        <taxon>Craniata</taxon>
        <taxon>Vertebrata</taxon>
        <taxon>Euteleostomi</taxon>
        <taxon>Amphibia</taxon>
        <taxon>Batrachia</taxon>
        <taxon>Caudata</taxon>
        <taxon>Salamandroidea</taxon>
        <taxon>Salamandridae</taxon>
        <taxon>Pleurodelinae</taxon>
        <taxon>Pleurodeles</taxon>
    </lineage>
</organism>